<evidence type="ECO:0000313" key="8">
    <source>
        <dbReference type="Proteomes" id="UP000759131"/>
    </source>
</evidence>
<evidence type="ECO:0000259" key="6">
    <source>
        <dbReference type="PROSITE" id="PS51787"/>
    </source>
</evidence>
<organism evidence="7">
    <name type="scientific">Medioppia subpectinata</name>
    <dbReference type="NCBI Taxonomy" id="1979941"/>
    <lineage>
        <taxon>Eukaryota</taxon>
        <taxon>Metazoa</taxon>
        <taxon>Ecdysozoa</taxon>
        <taxon>Arthropoda</taxon>
        <taxon>Chelicerata</taxon>
        <taxon>Arachnida</taxon>
        <taxon>Acari</taxon>
        <taxon>Acariformes</taxon>
        <taxon>Sarcoptiformes</taxon>
        <taxon>Oribatida</taxon>
        <taxon>Brachypylina</taxon>
        <taxon>Oppioidea</taxon>
        <taxon>Oppiidae</taxon>
        <taxon>Medioppia</taxon>
    </lineage>
</organism>
<feature type="domain" description="Lon N-terminal" evidence="6">
    <location>
        <begin position="12"/>
        <end position="230"/>
    </location>
</feature>
<keyword evidence="5" id="KW-0067">ATP-binding</keyword>
<dbReference type="GO" id="GO:0004176">
    <property type="term" value="F:ATP-dependent peptidase activity"/>
    <property type="evidence" value="ECO:0007669"/>
    <property type="project" value="InterPro"/>
</dbReference>
<proteinExistence type="predicted"/>
<name>A0A7R9PVX6_9ACAR</name>
<dbReference type="InterPro" id="IPR027065">
    <property type="entry name" value="Lon_Prtase"/>
</dbReference>
<dbReference type="FunFam" id="2.30.130.40:FF:000003">
    <property type="entry name" value="Lon protease homolog 2, peroxisomal"/>
    <property type="match status" value="1"/>
</dbReference>
<dbReference type="Gene3D" id="1.20.5.5270">
    <property type="match status" value="1"/>
</dbReference>
<dbReference type="GO" id="GO:0030163">
    <property type="term" value="P:protein catabolic process"/>
    <property type="evidence" value="ECO:0007669"/>
    <property type="project" value="InterPro"/>
</dbReference>
<keyword evidence="4" id="KW-0720">Serine protease</keyword>
<keyword evidence="2" id="KW-0547">Nucleotide-binding</keyword>
<dbReference type="SUPFAM" id="SSF88697">
    <property type="entry name" value="PUA domain-like"/>
    <property type="match status" value="1"/>
</dbReference>
<dbReference type="Gene3D" id="1.20.58.1480">
    <property type="match status" value="1"/>
</dbReference>
<sequence length="432" mass="48217">MTTNSIRLPRKLPVLIIDGVLFPGSSIRIPVTSYRNMSMVRSHLLNRSTLSSAIIGVVPKEIATNASNTSTPDDDNKYDDNGMHSIGCAGIVVQVTGTNWPRPSYTLLVTGLCRFKLETIVNESPYLVGLVQQLDKLPVDDIEISEENVELSDLKEQFREQASRLIDMLDLSVPAVGRLKRMLNSLPVQSLPDVCAAIVRASHAERLQILDSVDLAERFRKTLPLLIRQIEGLQLLQKAKKDGTFATQTLQMDKLADIGRHNRIDIDDEDSDDSDDIASIERRIRSAEMSELARKVSLKELSRLKKMPTHIPDHAIVRNYLELMTDLPWSKTSPEMLDLKKSRQDLDADHYGLEKLKQRVLEYLAVRQLKNSLKGPILCFVGPPGTQQLICVGKTSVGRSIAKSLGREFHRISLGGACDQAGRDAITAYYLI</sequence>
<evidence type="ECO:0000313" key="7">
    <source>
        <dbReference type="EMBL" id="CAD7622728.1"/>
    </source>
</evidence>
<evidence type="ECO:0000256" key="2">
    <source>
        <dbReference type="ARBA" id="ARBA00022741"/>
    </source>
</evidence>
<dbReference type="InterPro" id="IPR046336">
    <property type="entry name" value="Lon_prtase_N_sf"/>
</dbReference>
<evidence type="ECO:0000256" key="4">
    <source>
        <dbReference type="ARBA" id="ARBA00022825"/>
    </source>
</evidence>
<keyword evidence="8" id="KW-1185">Reference proteome</keyword>
<dbReference type="AlphaFoldDB" id="A0A7R9PVX6"/>
<dbReference type="GO" id="GO:0006508">
    <property type="term" value="P:proteolysis"/>
    <property type="evidence" value="ECO:0007669"/>
    <property type="project" value="UniProtKB-KW"/>
</dbReference>
<dbReference type="PROSITE" id="PS51787">
    <property type="entry name" value="LON_N"/>
    <property type="match status" value="1"/>
</dbReference>
<dbReference type="GO" id="GO:0004252">
    <property type="term" value="F:serine-type endopeptidase activity"/>
    <property type="evidence" value="ECO:0007669"/>
    <property type="project" value="InterPro"/>
</dbReference>
<dbReference type="GO" id="GO:0005524">
    <property type="term" value="F:ATP binding"/>
    <property type="evidence" value="ECO:0007669"/>
    <property type="project" value="UniProtKB-KW"/>
</dbReference>
<protein>
    <recommendedName>
        <fullName evidence="6">Lon N-terminal domain-containing protein</fullName>
    </recommendedName>
</protein>
<dbReference type="Gene3D" id="3.40.50.300">
    <property type="entry name" value="P-loop containing nucleotide triphosphate hydrolases"/>
    <property type="match status" value="1"/>
</dbReference>
<dbReference type="SMART" id="SM00464">
    <property type="entry name" value="LON"/>
    <property type="match status" value="1"/>
</dbReference>
<dbReference type="Pfam" id="PF02190">
    <property type="entry name" value="LON_substr_bdg"/>
    <property type="match status" value="1"/>
</dbReference>
<dbReference type="Proteomes" id="UP000759131">
    <property type="component" value="Unassembled WGS sequence"/>
</dbReference>
<dbReference type="SUPFAM" id="SSF52540">
    <property type="entry name" value="P-loop containing nucleoside triphosphate hydrolases"/>
    <property type="match status" value="1"/>
</dbReference>
<dbReference type="EMBL" id="CAJPIZ010001254">
    <property type="protein sequence ID" value="CAG2103158.1"/>
    <property type="molecule type" value="Genomic_DNA"/>
</dbReference>
<evidence type="ECO:0000256" key="3">
    <source>
        <dbReference type="ARBA" id="ARBA00022801"/>
    </source>
</evidence>
<dbReference type="InterPro" id="IPR015947">
    <property type="entry name" value="PUA-like_sf"/>
</dbReference>
<accession>A0A7R9PVX6</accession>
<evidence type="ECO:0000256" key="5">
    <source>
        <dbReference type="ARBA" id="ARBA00022840"/>
    </source>
</evidence>
<dbReference type="FunFam" id="1.20.5.5270:FF:000002">
    <property type="entry name" value="Lon protease homolog"/>
    <property type="match status" value="1"/>
</dbReference>
<keyword evidence="3" id="KW-0378">Hydrolase</keyword>
<dbReference type="EMBL" id="OC855829">
    <property type="protein sequence ID" value="CAD7622728.1"/>
    <property type="molecule type" value="Genomic_DNA"/>
</dbReference>
<dbReference type="OrthoDB" id="2411602at2759"/>
<keyword evidence="1" id="KW-0645">Protease</keyword>
<gene>
    <name evidence="7" type="ORF">OSB1V03_LOCUS3191</name>
</gene>
<dbReference type="Gene3D" id="2.30.130.40">
    <property type="entry name" value="LON domain-like"/>
    <property type="match status" value="1"/>
</dbReference>
<dbReference type="InterPro" id="IPR027417">
    <property type="entry name" value="P-loop_NTPase"/>
</dbReference>
<reference evidence="7" key="1">
    <citation type="submission" date="2020-11" db="EMBL/GenBank/DDBJ databases">
        <authorList>
            <person name="Tran Van P."/>
        </authorList>
    </citation>
    <scope>NUCLEOTIDE SEQUENCE</scope>
</reference>
<evidence type="ECO:0000256" key="1">
    <source>
        <dbReference type="ARBA" id="ARBA00022670"/>
    </source>
</evidence>
<dbReference type="PANTHER" id="PTHR10046">
    <property type="entry name" value="ATP DEPENDENT LON PROTEASE FAMILY MEMBER"/>
    <property type="match status" value="1"/>
</dbReference>
<dbReference type="InterPro" id="IPR003111">
    <property type="entry name" value="Lon_prtase_N"/>
</dbReference>